<proteinExistence type="predicted"/>
<dbReference type="EMBL" id="JBHTIS010000442">
    <property type="protein sequence ID" value="MFD1045879.1"/>
    <property type="molecule type" value="Genomic_DNA"/>
</dbReference>
<dbReference type="InterPro" id="IPR050138">
    <property type="entry name" value="DHOase/Allantoinase_Hydrolase"/>
</dbReference>
<evidence type="ECO:0000313" key="1">
    <source>
        <dbReference type="EMBL" id="MFD1045879.1"/>
    </source>
</evidence>
<accession>A0ABW3M9D5</accession>
<dbReference type="Proteomes" id="UP001597045">
    <property type="component" value="Unassembled WGS sequence"/>
</dbReference>
<name>A0ABW3M9D5_9PSEU</name>
<organism evidence="1 2">
    <name type="scientific">Kibdelosporangium lantanae</name>
    <dbReference type="NCBI Taxonomy" id="1497396"/>
    <lineage>
        <taxon>Bacteria</taxon>
        <taxon>Bacillati</taxon>
        <taxon>Actinomycetota</taxon>
        <taxon>Actinomycetes</taxon>
        <taxon>Pseudonocardiales</taxon>
        <taxon>Pseudonocardiaceae</taxon>
        <taxon>Kibdelosporangium</taxon>
    </lineage>
</organism>
<feature type="non-terminal residue" evidence="1">
    <location>
        <position position="1"/>
    </location>
</feature>
<keyword evidence="2" id="KW-1185">Reference proteome</keyword>
<dbReference type="SUPFAM" id="SSF51338">
    <property type="entry name" value="Composite domain of metallo-dependent hydrolases"/>
    <property type="match status" value="1"/>
</dbReference>
<dbReference type="PANTHER" id="PTHR43668:SF2">
    <property type="entry name" value="ALLANTOINASE"/>
    <property type="match status" value="1"/>
</dbReference>
<gene>
    <name evidence="1" type="ORF">ACFQ1S_10035</name>
</gene>
<comment type="caution">
    <text evidence="1">The sequence shown here is derived from an EMBL/GenBank/DDBJ whole genome shotgun (WGS) entry which is preliminary data.</text>
</comment>
<protein>
    <submittedName>
        <fullName evidence="1">Allantoinase</fullName>
    </submittedName>
</protein>
<dbReference type="Gene3D" id="3.20.20.140">
    <property type="entry name" value="Metal-dependent hydrolases"/>
    <property type="match status" value="1"/>
</dbReference>
<dbReference type="PANTHER" id="PTHR43668">
    <property type="entry name" value="ALLANTOINASE"/>
    <property type="match status" value="1"/>
</dbReference>
<evidence type="ECO:0000313" key="2">
    <source>
        <dbReference type="Proteomes" id="UP001597045"/>
    </source>
</evidence>
<dbReference type="InterPro" id="IPR011059">
    <property type="entry name" value="Metal-dep_hydrolase_composite"/>
</dbReference>
<reference evidence="2" key="1">
    <citation type="journal article" date="2019" name="Int. J. Syst. Evol. Microbiol.">
        <title>The Global Catalogue of Microorganisms (GCM) 10K type strain sequencing project: providing services to taxonomists for standard genome sequencing and annotation.</title>
        <authorList>
            <consortium name="The Broad Institute Genomics Platform"/>
            <consortium name="The Broad Institute Genome Sequencing Center for Infectious Disease"/>
            <person name="Wu L."/>
            <person name="Ma J."/>
        </authorList>
    </citation>
    <scope>NUCLEOTIDE SEQUENCE [LARGE SCALE GENOMIC DNA]</scope>
    <source>
        <strain evidence="2">JCM 31486</strain>
    </source>
</reference>
<sequence length="68" mass="7405">IAPGFDADFCVFAPDEAFVVQAEQLHHRNPVSAYHGMALSGRVVTTWLRGIKVTGDELHGDLLGREDA</sequence>